<evidence type="ECO:0000256" key="3">
    <source>
        <dbReference type="SAM" id="SignalP"/>
    </source>
</evidence>
<reference evidence="4" key="2">
    <citation type="submission" date="2023-05" db="EMBL/GenBank/DDBJ databases">
        <authorList>
            <consortium name="Lawrence Berkeley National Laboratory"/>
            <person name="Steindorff A."/>
            <person name="Hensen N."/>
            <person name="Bonometti L."/>
            <person name="Westerberg I."/>
            <person name="Brannstrom I.O."/>
            <person name="Guillou S."/>
            <person name="Cros-Aarteil S."/>
            <person name="Calhoun S."/>
            <person name="Haridas S."/>
            <person name="Kuo A."/>
            <person name="Mondo S."/>
            <person name="Pangilinan J."/>
            <person name="Riley R."/>
            <person name="Labutti K."/>
            <person name="Andreopoulos B."/>
            <person name="Lipzen A."/>
            <person name="Chen C."/>
            <person name="Yanf M."/>
            <person name="Daum C."/>
            <person name="Ng V."/>
            <person name="Clum A."/>
            <person name="Ohm R."/>
            <person name="Martin F."/>
            <person name="Silar P."/>
            <person name="Natvig D."/>
            <person name="Lalanne C."/>
            <person name="Gautier V."/>
            <person name="Ament-Velasquez S.L."/>
            <person name="Kruys A."/>
            <person name="Hutchinson M.I."/>
            <person name="Powell A.J."/>
            <person name="Barry K."/>
            <person name="Miller A.N."/>
            <person name="Grigoriev I.V."/>
            <person name="Debuchy R."/>
            <person name="Gladieux P."/>
            <person name="Thoren M.H."/>
            <person name="Johannesson H."/>
        </authorList>
    </citation>
    <scope>NUCLEOTIDE SEQUENCE</scope>
    <source>
        <strain evidence="4">PSN309</strain>
    </source>
</reference>
<comment type="caution">
    <text evidence="4">The sequence shown here is derived from an EMBL/GenBank/DDBJ whole genome shotgun (WGS) entry which is preliminary data.</text>
</comment>
<feature type="signal peptide" evidence="3">
    <location>
        <begin position="1"/>
        <end position="17"/>
    </location>
</feature>
<proteinExistence type="predicted"/>
<reference evidence="4" key="1">
    <citation type="journal article" date="2023" name="Mol. Phylogenet. Evol.">
        <title>Genome-scale phylogeny and comparative genomics of the fungal order Sordariales.</title>
        <authorList>
            <person name="Hensen N."/>
            <person name="Bonometti L."/>
            <person name="Westerberg I."/>
            <person name="Brannstrom I.O."/>
            <person name="Guillou S."/>
            <person name="Cros-Aarteil S."/>
            <person name="Calhoun S."/>
            <person name="Haridas S."/>
            <person name="Kuo A."/>
            <person name="Mondo S."/>
            <person name="Pangilinan J."/>
            <person name="Riley R."/>
            <person name="LaButti K."/>
            <person name="Andreopoulos B."/>
            <person name="Lipzen A."/>
            <person name="Chen C."/>
            <person name="Yan M."/>
            <person name="Daum C."/>
            <person name="Ng V."/>
            <person name="Clum A."/>
            <person name="Steindorff A."/>
            <person name="Ohm R.A."/>
            <person name="Martin F."/>
            <person name="Silar P."/>
            <person name="Natvig D.O."/>
            <person name="Lalanne C."/>
            <person name="Gautier V."/>
            <person name="Ament-Velasquez S.L."/>
            <person name="Kruys A."/>
            <person name="Hutchinson M.I."/>
            <person name="Powell A.J."/>
            <person name="Barry K."/>
            <person name="Miller A.N."/>
            <person name="Grigoriev I.V."/>
            <person name="Debuchy R."/>
            <person name="Gladieux P."/>
            <person name="Hiltunen Thoren M."/>
            <person name="Johannesson H."/>
        </authorList>
    </citation>
    <scope>NUCLEOTIDE SEQUENCE</scope>
    <source>
        <strain evidence="4">PSN309</strain>
    </source>
</reference>
<evidence type="ECO:0000256" key="1">
    <source>
        <dbReference type="SAM" id="MobiDB-lite"/>
    </source>
</evidence>
<organism evidence="4 5">
    <name type="scientific">Podospora australis</name>
    <dbReference type="NCBI Taxonomy" id="1536484"/>
    <lineage>
        <taxon>Eukaryota</taxon>
        <taxon>Fungi</taxon>
        <taxon>Dikarya</taxon>
        <taxon>Ascomycota</taxon>
        <taxon>Pezizomycotina</taxon>
        <taxon>Sordariomycetes</taxon>
        <taxon>Sordariomycetidae</taxon>
        <taxon>Sordariales</taxon>
        <taxon>Podosporaceae</taxon>
        <taxon>Podospora</taxon>
    </lineage>
</organism>
<evidence type="ECO:0000313" key="5">
    <source>
        <dbReference type="Proteomes" id="UP001302126"/>
    </source>
</evidence>
<sequence>MRFSTTTLLALPLLAAAAESPFEQYKAKFQNFISSFGATTGSGDGADKAQVPVPASSSGKKSKKVVEPKKIETLTLENWKNELYGSIKPEAITPEEWVVFISGGNKTCFGHCGKAEEAFKDSAAKFAVLPQSPNLGYVNCDDQPVLCNSWSASTGVLWLFEMNAPPIQSDIYVKRLNLTTVTGDDIVKHYQAEPRDVKWRKFAADSYFHPFDGFFARYNLAVPLGYLFWGLNVVPSWAMMLGVSFLSRSMMNRNRFDGPPRGGAPAPAQ</sequence>
<feature type="chain" id="PRO_5042996659" description="Peptidyl-tRNA hydrolase" evidence="3">
    <location>
        <begin position="18"/>
        <end position="269"/>
    </location>
</feature>
<protein>
    <recommendedName>
        <fullName evidence="6">Peptidyl-tRNA hydrolase</fullName>
    </recommendedName>
</protein>
<feature type="region of interest" description="Disordered" evidence="1">
    <location>
        <begin position="42"/>
        <end position="64"/>
    </location>
</feature>
<gene>
    <name evidence="4" type="ORF">QBC35DRAFT_449743</name>
</gene>
<dbReference type="AlphaFoldDB" id="A0AAN6WXT9"/>
<keyword evidence="2" id="KW-0472">Membrane</keyword>
<evidence type="ECO:0000313" key="4">
    <source>
        <dbReference type="EMBL" id="KAK4189926.1"/>
    </source>
</evidence>
<feature type="transmembrane region" description="Helical" evidence="2">
    <location>
        <begin position="226"/>
        <end position="246"/>
    </location>
</feature>
<dbReference type="Proteomes" id="UP001302126">
    <property type="component" value="Unassembled WGS sequence"/>
</dbReference>
<accession>A0AAN6WXT9</accession>
<keyword evidence="5" id="KW-1185">Reference proteome</keyword>
<keyword evidence="2" id="KW-0812">Transmembrane</keyword>
<dbReference type="EMBL" id="MU864370">
    <property type="protein sequence ID" value="KAK4189926.1"/>
    <property type="molecule type" value="Genomic_DNA"/>
</dbReference>
<evidence type="ECO:0000256" key="2">
    <source>
        <dbReference type="SAM" id="Phobius"/>
    </source>
</evidence>
<name>A0AAN6WXT9_9PEZI</name>
<keyword evidence="2" id="KW-1133">Transmembrane helix</keyword>
<keyword evidence="3" id="KW-0732">Signal</keyword>
<evidence type="ECO:0008006" key="6">
    <source>
        <dbReference type="Google" id="ProtNLM"/>
    </source>
</evidence>